<evidence type="ECO:0008006" key="3">
    <source>
        <dbReference type="Google" id="ProtNLM"/>
    </source>
</evidence>
<dbReference type="EMBL" id="KZ805459">
    <property type="protein sequence ID" value="PVH96636.1"/>
    <property type="molecule type" value="Genomic_DNA"/>
</dbReference>
<evidence type="ECO:0000313" key="2">
    <source>
        <dbReference type="Proteomes" id="UP000244855"/>
    </source>
</evidence>
<evidence type="ECO:0000313" key="1">
    <source>
        <dbReference type="EMBL" id="PVH96636.1"/>
    </source>
</evidence>
<dbReference type="Proteomes" id="UP000244855">
    <property type="component" value="Unassembled WGS sequence"/>
</dbReference>
<sequence length="520" mass="59293">MGTKATPSLVGIPNELAKMIVERMDPSSRILSLAKLTQTSKGVREKYKPYYFQQFQHISARSSSQMCMLAEILVENLELASCVRSLDLSFGKFESNSDQNLSSQVLDRAKQMDFWSADWADHLINLTPYALSGFFIAMLPEILSLSITTSPLARSWHMGDVVGDPHTTKVWYPHTTRLWLPKVFRRGDSGRVITRIDLFGSVAPAHPEKIPYPPRLQNWKSNGVVPIWAFHMPALKSIDISIPSAGIPHECPARGLLPENAPAFHTIEDVVIRLDVASKVPDPYFAKQVKEYVGRILEKLSNVKNLYMIFKWRLPRTHYRRLNFPPMRQFSEAKYFFGALGSPNTDMNPDAKEWDILTSLKPATMFPQVSVTRTLEYIEGSHVRDWHRLLLLFNKSDDSSIFIMDALKITKATGRVADLLSIVLKHRNSRFHRLKELEIVYSKGNYGIHEELCESLRASGIEVRISEEGDGDLYIQIPDKSDVRNYGHQKCSSLLPRNTWTVIKYFGFKNSYLKEVDASD</sequence>
<reference evidence="1 2" key="1">
    <citation type="journal article" date="2018" name="Sci. Rep.">
        <title>Comparative genomics provides insights into the lifestyle and reveals functional heterogeneity of dark septate endophytic fungi.</title>
        <authorList>
            <person name="Knapp D.G."/>
            <person name="Nemeth J.B."/>
            <person name="Barry K."/>
            <person name="Hainaut M."/>
            <person name="Henrissat B."/>
            <person name="Johnson J."/>
            <person name="Kuo A."/>
            <person name="Lim J.H.P."/>
            <person name="Lipzen A."/>
            <person name="Nolan M."/>
            <person name="Ohm R.A."/>
            <person name="Tamas L."/>
            <person name="Grigoriev I.V."/>
            <person name="Spatafora J.W."/>
            <person name="Nagy L.G."/>
            <person name="Kovacs G.M."/>
        </authorList>
    </citation>
    <scope>NUCLEOTIDE SEQUENCE [LARGE SCALE GENOMIC DNA]</scope>
    <source>
        <strain evidence="1 2">DSE2036</strain>
    </source>
</reference>
<accession>A0A2V1DEN9</accession>
<proteinExistence type="predicted"/>
<keyword evidence="2" id="KW-1185">Reference proteome</keyword>
<dbReference type="AlphaFoldDB" id="A0A2V1DEN9"/>
<name>A0A2V1DEN9_9PLEO</name>
<protein>
    <recommendedName>
        <fullName evidence="3">F-box domain-containing protein</fullName>
    </recommendedName>
</protein>
<gene>
    <name evidence="1" type="ORF">DM02DRAFT_631839</name>
</gene>
<organism evidence="1 2">
    <name type="scientific">Periconia macrospinosa</name>
    <dbReference type="NCBI Taxonomy" id="97972"/>
    <lineage>
        <taxon>Eukaryota</taxon>
        <taxon>Fungi</taxon>
        <taxon>Dikarya</taxon>
        <taxon>Ascomycota</taxon>
        <taxon>Pezizomycotina</taxon>
        <taxon>Dothideomycetes</taxon>
        <taxon>Pleosporomycetidae</taxon>
        <taxon>Pleosporales</taxon>
        <taxon>Massarineae</taxon>
        <taxon>Periconiaceae</taxon>
        <taxon>Periconia</taxon>
    </lineage>
</organism>